<dbReference type="Proteomes" id="UP000002217">
    <property type="component" value="Chromosome"/>
</dbReference>
<dbReference type="HOGENOM" id="CLU_043144_1_0_9"/>
<dbReference type="InterPro" id="IPR000962">
    <property type="entry name" value="Znf_DskA_TraR"/>
</dbReference>
<dbReference type="eggNOG" id="COG1734">
    <property type="taxonomic scope" value="Bacteria"/>
</dbReference>
<feature type="coiled-coil region" evidence="5">
    <location>
        <begin position="3"/>
        <end position="30"/>
    </location>
</feature>
<dbReference type="AlphaFoldDB" id="C8W4E4"/>
<accession>C8W4E4</accession>
<sequence>MDRQKMQAFKETLLKEKKELEDSVHSFDERGLGISLSQATSELSTYDNHPADVGSEVFERSKDFALRDDAMLKIRAVEDALKNIEMGKYGICDICGKEIGYARLTALPRTTLCKECKEAQERIPSRNIRPAEEDILQPPFERSFNDRVSDDAGIGYDGEDAWQDVARASDHAPNAQSGSYYGGDQLLDEDRGYVQSVEDIPCVKGTDGVIYQDFVGTDDEDSPVALRTKDI</sequence>
<dbReference type="Gene3D" id="1.20.120.910">
    <property type="entry name" value="DksA, coiled-coil domain"/>
    <property type="match status" value="1"/>
</dbReference>
<evidence type="ECO:0000256" key="1">
    <source>
        <dbReference type="ARBA" id="ARBA00022723"/>
    </source>
</evidence>
<evidence type="ECO:0000259" key="6">
    <source>
        <dbReference type="Pfam" id="PF01258"/>
    </source>
</evidence>
<dbReference type="SUPFAM" id="SSF109635">
    <property type="entry name" value="DnaK suppressor protein DksA, alpha-hairpin domain"/>
    <property type="match status" value="1"/>
</dbReference>
<dbReference type="RefSeq" id="WP_015756727.1">
    <property type="nucleotide sequence ID" value="NC_013216.1"/>
</dbReference>
<evidence type="ECO:0000313" key="7">
    <source>
        <dbReference type="EMBL" id="ACV62012.1"/>
    </source>
</evidence>
<dbReference type="Pfam" id="PF01258">
    <property type="entry name" value="zf-dskA_traR"/>
    <property type="match status" value="1"/>
</dbReference>
<keyword evidence="8" id="KW-1185">Reference proteome</keyword>
<keyword evidence="3" id="KW-0862">Zinc</keyword>
<name>C8W4E4_DESAS</name>
<reference evidence="7 8" key="1">
    <citation type="journal article" date="2009" name="Stand. Genomic Sci.">
        <title>Complete genome sequence of Desulfotomaculum acetoxidans type strain (5575).</title>
        <authorList>
            <person name="Spring S."/>
            <person name="Lapidus A."/>
            <person name="Schroder M."/>
            <person name="Gleim D."/>
            <person name="Sims D."/>
            <person name="Meincke L."/>
            <person name="Glavina Del Rio T."/>
            <person name="Tice H."/>
            <person name="Copeland A."/>
            <person name="Cheng J.F."/>
            <person name="Lucas S."/>
            <person name="Chen F."/>
            <person name="Nolan M."/>
            <person name="Bruce D."/>
            <person name="Goodwin L."/>
            <person name="Pitluck S."/>
            <person name="Ivanova N."/>
            <person name="Mavromatis K."/>
            <person name="Mikhailova N."/>
            <person name="Pati A."/>
            <person name="Chen A."/>
            <person name="Palaniappan K."/>
            <person name="Land M."/>
            <person name="Hauser L."/>
            <person name="Chang Y.J."/>
            <person name="Jeffries C.D."/>
            <person name="Chain P."/>
            <person name="Saunders E."/>
            <person name="Brettin T."/>
            <person name="Detter J.C."/>
            <person name="Goker M."/>
            <person name="Bristow J."/>
            <person name="Eisen J.A."/>
            <person name="Markowitz V."/>
            <person name="Hugenholtz P."/>
            <person name="Kyrpides N.C."/>
            <person name="Klenk H.P."/>
            <person name="Han C."/>
        </authorList>
    </citation>
    <scope>NUCLEOTIDE SEQUENCE [LARGE SCALE GENOMIC DNA]</scope>
    <source>
        <strain evidence="8">ATCC 49208 / DSM 771 / VKM B-1644</strain>
    </source>
</reference>
<dbReference type="PROSITE" id="PS51128">
    <property type="entry name" value="ZF_DKSA_2"/>
    <property type="match status" value="1"/>
</dbReference>
<dbReference type="InterPro" id="IPR014240">
    <property type="entry name" value="YteA"/>
</dbReference>
<dbReference type="KEGG" id="dae:Dtox_1126"/>
<dbReference type="PROSITE" id="PS01102">
    <property type="entry name" value="ZF_DKSA_1"/>
    <property type="match status" value="1"/>
</dbReference>
<dbReference type="PANTHER" id="PTHR33823">
    <property type="entry name" value="RNA POLYMERASE-BINDING TRANSCRIPTION FACTOR DKSA-RELATED"/>
    <property type="match status" value="1"/>
</dbReference>
<keyword evidence="1" id="KW-0479">Metal-binding</keyword>
<organism evidence="7 8">
    <name type="scientific">Desulfofarcimen acetoxidans (strain ATCC 49208 / DSM 771 / KCTC 5769 / VKM B-1644 / 5575)</name>
    <name type="common">Desulfotomaculum acetoxidans</name>
    <dbReference type="NCBI Taxonomy" id="485916"/>
    <lineage>
        <taxon>Bacteria</taxon>
        <taxon>Bacillati</taxon>
        <taxon>Bacillota</taxon>
        <taxon>Clostridia</taxon>
        <taxon>Eubacteriales</taxon>
        <taxon>Peptococcaceae</taxon>
        <taxon>Desulfofarcimen</taxon>
    </lineage>
</organism>
<evidence type="ECO:0000256" key="5">
    <source>
        <dbReference type="SAM" id="Coils"/>
    </source>
</evidence>
<evidence type="ECO:0000256" key="3">
    <source>
        <dbReference type="ARBA" id="ARBA00022833"/>
    </source>
</evidence>
<feature type="domain" description="Zinc finger DksA/TraR C4-type" evidence="6">
    <location>
        <begin position="87"/>
        <end position="122"/>
    </location>
</feature>
<dbReference type="STRING" id="485916.Dtox_1126"/>
<dbReference type="GO" id="GO:0008270">
    <property type="term" value="F:zinc ion binding"/>
    <property type="evidence" value="ECO:0007669"/>
    <property type="project" value="UniProtKB-KW"/>
</dbReference>
<proteinExistence type="predicted"/>
<dbReference type="InterPro" id="IPR020458">
    <property type="entry name" value="Znf_DskA_TraR_CS"/>
</dbReference>
<evidence type="ECO:0000256" key="4">
    <source>
        <dbReference type="PROSITE-ProRule" id="PRU00510"/>
    </source>
</evidence>
<keyword evidence="5" id="KW-0175">Coiled coil</keyword>
<evidence type="ECO:0000256" key="2">
    <source>
        <dbReference type="ARBA" id="ARBA00022771"/>
    </source>
</evidence>
<dbReference type="EMBL" id="CP001720">
    <property type="protein sequence ID" value="ACV62012.1"/>
    <property type="molecule type" value="Genomic_DNA"/>
</dbReference>
<feature type="zinc finger region" description="dksA C4-type" evidence="4">
    <location>
        <begin position="92"/>
        <end position="116"/>
    </location>
</feature>
<evidence type="ECO:0000313" key="8">
    <source>
        <dbReference type="Proteomes" id="UP000002217"/>
    </source>
</evidence>
<dbReference type="SUPFAM" id="SSF57716">
    <property type="entry name" value="Glucocorticoid receptor-like (DNA-binding domain)"/>
    <property type="match status" value="1"/>
</dbReference>
<dbReference type="InterPro" id="IPR037187">
    <property type="entry name" value="DnaK_N"/>
</dbReference>
<gene>
    <name evidence="7" type="ordered locus">Dtox_1126</name>
</gene>
<protein>
    <submittedName>
        <fullName evidence="7">Transcriptional regulator, TraR/DksA family</fullName>
    </submittedName>
</protein>
<keyword evidence="2" id="KW-0863">Zinc-finger</keyword>
<dbReference type="PANTHER" id="PTHR33823:SF4">
    <property type="entry name" value="GENERAL STRESS PROTEIN 16O"/>
    <property type="match status" value="1"/>
</dbReference>
<dbReference type="NCBIfam" id="TIGR02890">
    <property type="entry name" value="bacill_yteA"/>
    <property type="match status" value="1"/>
</dbReference>